<protein>
    <submittedName>
        <fullName evidence="2">Uncharacterized protein</fullName>
    </submittedName>
</protein>
<organism evidence="2 3">
    <name type="scientific">Mesorhizobium tianshanense</name>
    <dbReference type="NCBI Taxonomy" id="39844"/>
    <lineage>
        <taxon>Bacteria</taxon>
        <taxon>Pseudomonadati</taxon>
        <taxon>Pseudomonadota</taxon>
        <taxon>Alphaproteobacteria</taxon>
        <taxon>Hyphomicrobiales</taxon>
        <taxon>Phyllobacteriaceae</taxon>
        <taxon>Mesorhizobium</taxon>
    </lineage>
</organism>
<evidence type="ECO:0000313" key="2">
    <source>
        <dbReference type="EMBL" id="TWI20385.1"/>
    </source>
</evidence>
<evidence type="ECO:0000256" key="1">
    <source>
        <dbReference type="SAM" id="MobiDB-lite"/>
    </source>
</evidence>
<dbReference type="AlphaFoldDB" id="A0A562MKD0"/>
<dbReference type="Proteomes" id="UP000317122">
    <property type="component" value="Unassembled WGS sequence"/>
</dbReference>
<comment type="caution">
    <text evidence="2">The sequence shown here is derived from an EMBL/GenBank/DDBJ whole genome shotgun (WGS) entry which is preliminary data.</text>
</comment>
<proteinExistence type="predicted"/>
<dbReference type="EMBL" id="VLKT01000077">
    <property type="protein sequence ID" value="TWI20385.1"/>
    <property type="molecule type" value="Genomic_DNA"/>
</dbReference>
<sequence length="122" mass="13659">MTKTLRMRSSSTAPQQRLVAKKKRMRSLIRKDANKDMPGEQKFVVRQTLRAAIRKGLIGSKDERITARLSHALIEQAKRQTGIKGDTELLEFALANIALEDNFPATINKLAGTIDPDIKLGF</sequence>
<name>A0A562MKD0_9HYPH</name>
<reference evidence="2 3" key="1">
    <citation type="journal article" date="2015" name="Stand. Genomic Sci.">
        <title>Genomic Encyclopedia of Bacterial and Archaeal Type Strains, Phase III: the genomes of soil and plant-associated and newly described type strains.</title>
        <authorList>
            <person name="Whitman W.B."/>
            <person name="Woyke T."/>
            <person name="Klenk H.P."/>
            <person name="Zhou Y."/>
            <person name="Lilburn T.G."/>
            <person name="Beck B.J."/>
            <person name="De Vos P."/>
            <person name="Vandamme P."/>
            <person name="Eisen J.A."/>
            <person name="Garrity G."/>
            <person name="Hugenholtz P."/>
            <person name="Kyrpides N.C."/>
        </authorList>
    </citation>
    <scope>NUCLEOTIDE SEQUENCE [LARGE SCALE GENOMIC DNA]</scope>
    <source>
        <strain evidence="2 3">CGMCC 1.2546</strain>
    </source>
</reference>
<accession>A0A562MKD0</accession>
<keyword evidence="3" id="KW-1185">Reference proteome</keyword>
<dbReference type="RefSeq" id="WP_240547400.1">
    <property type="nucleotide sequence ID" value="NZ_BSPF01000119.1"/>
</dbReference>
<feature type="region of interest" description="Disordered" evidence="1">
    <location>
        <begin position="1"/>
        <end position="24"/>
    </location>
</feature>
<evidence type="ECO:0000313" key="3">
    <source>
        <dbReference type="Proteomes" id="UP000317122"/>
    </source>
</evidence>
<feature type="compositionally biased region" description="Polar residues" evidence="1">
    <location>
        <begin position="1"/>
        <end position="15"/>
    </location>
</feature>
<gene>
    <name evidence="2" type="ORF">IQ26_06992</name>
</gene>